<dbReference type="SUPFAM" id="SSF89009">
    <property type="entry name" value="GAT-like domain"/>
    <property type="match status" value="1"/>
</dbReference>
<dbReference type="InterPro" id="IPR008942">
    <property type="entry name" value="ENTH_VHS"/>
</dbReference>
<dbReference type="GO" id="GO:0005905">
    <property type="term" value="C:clathrin-coated pit"/>
    <property type="evidence" value="ECO:0007669"/>
    <property type="project" value="UniProtKB-SubCell"/>
</dbReference>
<keyword evidence="8" id="KW-0968">Cytoplasmic vesicle</keyword>
<dbReference type="GO" id="GO:0000149">
    <property type="term" value="F:SNARE binding"/>
    <property type="evidence" value="ECO:0007669"/>
    <property type="project" value="TreeGrafter"/>
</dbReference>
<dbReference type="Gene3D" id="1.25.40.90">
    <property type="match status" value="1"/>
</dbReference>
<dbReference type="OrthoDB" id="44015at2759"/>
<evidence type="ECO:0000256" key="2">
    <source>
        <dbReference type="ARBA" id="ARBA00004555"/>
    </source>
</evidence>
<dbReference type="GO" id="GO:0032050">
    <property type="term" value="F:clathrin heavy chain binding"/>
    <property type="evidence" value="ECO:0007669"/>
    <property type="project" value="TreeGrafter"/>
</dbReference>
<dbReference type="CDD" id="cd16987">
    <property type="entry name" value="ANTH_N_AP180_plant"/>
    <property type="match status" value="1"/>
</dbReference>
<dbReference type="SUPFAM" id="SSF48464">
    <property type="entry name" value="ENTH/VHS domain"/>
    <property type="match status" value="1"/>
</dbReference>
<dbReference type="GO" id="GO:0005545">
    <property type="term" value="F:1-phosphatidylinositol binding"/>
    <property type="evidence" value="ECO:0007669"/>
    <property type="project" value="InterPro"/>
</dbReference>
<proteinExistence type="predicted"/>
<dbReference type="Gene3D" id="1.20.58.150">
    <property type="entry name" value="ANTH domain"/>
    <property type="match status" value="1"/>
</dbReference>
<evidence type="ECO:0000313" key="11">
    <source>
        <dbReference type="EMBL" id="GMI89217.1"/>
    </source>
</evidence>
<evidence type="ECO:0000256" key="6">
    <source>
        <dbReference type="ARBA" id="ARBA00023136"/>
    </source>
</evidence>
<evidence type="ECO:0000256" key="1">
    <source>
        <dbReference type="ARBA" id="ARBA00004132"/>
    </source>
</evidence>
<evidence type="ECO:0000259" key="10">
    <source>
        <dbReference type="PROSITE" id="PS50942"/>
    </source>
</evidence>
<comment type="caution">
    <text evidence="11">The sequence shown here is derived from an EMBL/GenBank/DDBJ whole genome shotgun (WGS) entry which is preliminary data.</text>
</comment>
<dbReference type="PANTHER" id="PTHR22951:SF62">
    <property type="entry name" value="ASSEMBLY PLANT-LIKE PROTEIN, PUTATIVE-RELATED"/>
    <property type="match status" value="1"/>
</dbReference>
<dbReference type="InterPro" id="IPR013809">
    <property type="entry name" value="ENTH"/>
</dbReference>
<dbReference type="GO" id="GO:0005794">
    <property type="term" value="C:Golgi apparatus"/>
    <property type="evidence" value="ECO:0007669"/>
    <property type="project" value="UniProtKB-SubCell"/>
</dbReference>
<organism evidence="11 12">
    <name type="scientific">Hibiscus trionum</name>
    <name type="common">Flower of an hour</name>
    <dbReference type="NCBI Taxonomy" id="183268"/>
    <lineage>
        <taxon>Eukaryota</taxon>
        <taxon>Viridiplantae</taxon>
        <taxon>Streptophyta</taxon>
        <taxon>Embryophyta</taxon>
        <taxon>Tracheophyta</taxon>
        <taxon>Spermatophyta</taxon>
        <taxon>Magnoliopsida</taxon>
        <taxon>eudicotyledons</taxon>
        <taxon>Gunneridae</taxon>
        <taxon>Pentapetalae</taxon>
        <taxon>rosids</taxon>
        <taxon>malvids</taxon>
        <taxon>Malvales</taxon>
        <taxon>Malvaceae</taxon>
        <taxon>Malvoideae</taxon>
        <taxon>Hibiscus</taxon>
    </lineage>
</organism>
<keyword evidence="4" id="KW-0254">Endocytosis</keyword>
<dbReference type="InterPro" id="IPR011417">
    <property type="entry name" value="ANTH_dom"/>
</dbReference>
<dbReference type="FunFam" id="1.20.58.150:FF:000005">
    <property type="entry name" value="putative clathrin assembly protein At2g25430"/>
    <property type="match status" value="1"/>
</dbReference>
<dbReference type="InterPro" id="IPR045192">
    <property type="entry name" value="AP180-like"/>
</dbReference>
<dbReference type="PROSITE" id="PS50942">
    <property type="entry name" value="ENTH"/>
    <property type="match status" value="1"/>
</dbReference>
<evidence type="ECO:0000313" key="12">
    <source>
        <dbReference type="Proteomes" id="UP001165190"/>
    </source>
</evidence>
<gene>
    <name evidence="11" type="ORF">HRI_002591000</name>
</gene>
<protein>
    <submittedName>
        <fullName evidence="11">Clathrin associated protein 1</fullName>
    </submittedName>
</protein>
<dbReference type="FunFam" id="1.25.40.90:FF:000019">
    <property type="entry name" value="Clathrin coat assembly protein"/>
    <property type="match status" value="1"/>
</dbReference>
<dbReference type="InterPro" id="IPR048050">
    <property type="entry name" value="ANTH_N_plant"/>
</dbReference>
<feature type="compositionally biased region" description="Basic and acidic residues" evidence="9">
    <location>
        <begin position="202"/>
        <end position="212"/>
    </location>
</feature>
<dbReference type="GO" id="GO:0006900">
    <property type="term" value="P:vesicle budding from membrane"/>
    <property type="evidence" value="ECO:0007669"/>
    <property type="project" value="TreeGrafter"/>
</dbReference>
<feature type="region of interest" description="Disordered" evidence="9">
    <location>
        <begin position="180"/>
        <end position="212"/>
    </location>
</feature>
<keyword evidence="7" id="KW-0168">Coated pit</keyword>
<dbReference type="AlphaFoldDB" id="A0A9W7I570"/>
<dbReference type="GO" id="GO:0005546">
    <property type="term" value="F:phosphatidylinositol-4,5-bisphosphate binding"/>
    <property type="evidence" value="ECO:0007669"/>
    <property type="project" value="TreeGrafter"/>
</dbReference>
<dbReference type="GO" id="GO:0072583">
    <property type="term" value="P:clathrin-dependent endocytosis"/>
    <property type="evidence" value="ECO:0007669"/>
    <property type="project" value="InterPro"/>
</dbReference>
<comment type="subcellular location">
    <subcellularLocation>
        <location evidence="1">Cytoplasmic vesicle</location>
        <location evidence="1">Clathrin-coated vesicle</location>
    </subcellularLocation>
    <subcellularLocation>
        <location evidence="2">Golgi apparatus</location>
    </subcellularLocation>
    <subcellularLocation>
        <location evidence="3">Membrane</location>
        <location evidence="3">Clathrin-coated pit</location>
    </subcellularLocation>
</comment>
<sequence>MAPSTIRKAIGAVKDQTSISIAKVAGNIAPELEVLVVKATSHDEDPADEKYFREIISLTSYSRGYISACIATVSKRLSKTHDWIVALKSLMLVHRLLVDGNPGFEEEIVFATRRGMRVLNLSDFRDEAHSNSWDHAGFVRFYAMYLDEKVEFSVYEKKRRDGEEKFVERDERNRREYGEFRDDYDRGTNSRSRSYGDLNDSVGKEQRREATPMREMTPVRVLGRLHRLLKILDKVLGCKPAGMAKNSRLVLVALYQILKESFGLYLEICEALGILLDRFTEMEHADCVKGFDAYVSAAKMIDELAGFYGWCKDMGIARSSEYPEVQRITDKLLGTLEGFLKEMSNGRKSPERIREEKPPVKEEAEMNMNEIKALPAPENYTPPPPPPKPEQPKAVPQQVTEDLVNLRDDAVSADEQGNKLALALFSGPPTSNVNGSWEAFPSNDEPEVTSAWQTPAAETGKADWELALVESASNLSKQKAALAGGFDPLLLNGMYDQGAVRQHVSTTQLSGGSASSVAMPGPGKNATQVLALPAPDGTVQPVGNQDPFAASLTVPPPSYVQIADMERKQQLLTHEQQLWHQYGRDGMQGQASLSKITATSGYYTPVAQPGMMPYGMPPPVNGTGQPGGYYYPPY</sequence>
<keyword evidence="5" id="KW-0333">Golgi apparatus</keyword>
<dbReference type="GO" id="GO:0048268">
    <property type="term" value="P:clathrin coat assembly"/>
    <property type="evidence" value="ECO:0007669"/>
    <property type="project" value="InterPro"/>
</dbReference>
<feature type="compositionally biased region" description="Pro residues" evidence="9">
    <location>
        <begin position="380"/>
        <end position="389"/>
    </location>
</feature>
<dbReference type="Pfam" id="PF07651">
    <property type="entry name" value="ANTH"/>
    <property type="match status" value="1"/>
</dbReference>
<evidence type="ECO:0000256" key="4">
    <source>
        <dbReference type="ARBA" id="ARBA00022583"/>
    </source>
</evidence>
<feature type="domain" description="ENTH" evidence="10">
    <location>
        <begin position="24"/>
        <end position="160"/>
    </location>
</feature>
<evidence type="ECO:0000256" key="3">
    <source>
        <dbReference type="ARBA" id="ARBA00004600"/>
    </source>
</evidence>
<keyword evidence="12" id="KW-1185">Reference proteome</keyword>
<evidence type="ECO:0000256" key="7">
    <source>
        <dbReference type="ARBA" id="ARBA00023176"/>
    </source>
</evidence>
<dbReference type="PANTHER" id="PTHR22951">
    <property type="entry name" value="CLATHRIN ASSEMBLY PROTEIN"/>
    <property type="match status" value="1"/>
</dbReference>
<evidence type="ECO:0000256" key="9">
    <source>
        <dbReference type="SAM" id="MobiDB-lite"/>
    </source>
</evidence>
<dbReference type="Proteomes" id="UP001165190">
    <property type="component" value="Unassembled WGS sequence"/>
</dbReference>
<evidence type="ECO:0000256" key="5">
    <source>
        <dbReference type="ARBA" id="ARBA00023034"/>
    </source>
</evidence>
<evidence type="ECO:0000256" key="8">
    <source>
        <dbReference type="ARBA" id="ARBA00023329"/>
    </source>
</evidence>
<accession>A0A9W7I570</accession>
<feature type="region of interest" description="Disordered" evidence="9">
    <location>
        <begin position="374"/>
        <end position="396"/>
    </location>
</feature>
<dbReference type="InterPro" id="IPR014712">
    <property type="entry name" value="ANTH_dom_sf"/>
</dbReference>
<keyword evidence="6" id="KW-0472">Membrane</keyword>
<name>A0A9W7I570_HIBTR</name>
<reference evidence="11" key="1">
    <citation type="submission" date="2023-05" db="EMBL/GenBank/DDBJ databases">
        <title>Genome and transcriptome analyses reveal genes involved in the formation of fine ridges on petal epidermal cells in Hibiscus trionum.</title>
        <authorList>
            <person name="Koshimizu S."/>
            <person name="Masuda S."/>
            <person name="Ishii T."/>
            <person name="Shirasu K."/>
            <person name="Hoshino A."/>
            <person name="Arita M."/>
        </authorList>
    </citation>
    <scope>NUCLEOTIDE SEQUENCE</scope>
    <source>
        <strain evidence="11">Hamamatsu line</strain>
    </source>
</reference>
<dbReference type="EMBL" id="BSYR01000022">
    <property type="protein sequence ID" value="GMI89217.1"/>
    <property type="molecule type" value="Genomic_DNA"/>
</dbReference>
<dbReference type="SMART" id="SM00273">
    <property type="entry name" value="ENTH"/>
    <property type="match status" value="1"/>
</dbReference>
<dbReference type="GO" id="GO:0030136">
    <property type="term" value="C:clathrin-coated vesicle"/>
    <property type="evidence" value="ECO:0007669"/>
    <property type="project" value="UniProtKB-SubCell"/>
</dbReference>